<dbReference type="EMBL" id="CP018836">
    <property type="protein sequence ID" value="ASA57998.1"/>
    <property type="molecule type" value="Genomic_DNA"/>
</dbReference>
<dbReference type="EMBL" id="CP018835">
    <property type="protein sequence ID" value="ASA55214.1"/>
    <property type="molecule type" value="Genomic_DNA"/>
</dbReference>
<dbReference type="Gene3D" id="3.30.420.10">
    <property type="entry name" value="Ribonuclease H-like superfamily/Ribonuclease H"/>
    <property type="match status" value="1"/>
</dbReference>
<dbReference type="InterPro" id="IPR050900">
    <property type="entry name" value="Transposase_IS3/IS150/IS904"/>
</dbReference>
<dbReference type="NCBIfam" id="NF033516">
    <property type="entry name" value="transpos_IS3"/>
    <property type="match status" value="1"/>
</dbReference>
<dbReference type="KEGG" id="vga:BSQ33_03305"/>
<evidence type="ECO:0000313" key="4">
    <source>
        <dbReference type="EMBL" id="ASA55039.1"/>
    </source>
</evidence>
<evidence type="ECO:0000313" key="3">
    <source>
        <dbReference type="EMBL" id="ASA54848.1"/>
    </source>
</evidence>
<dbReference type="KEGG" id="vga:BSQ33_04435"/>
<dbReference type="AlphaFoldDB" id="A0A1Z2SC32"/>
<evidence type="ECO:0000313" key="5">
    <source>
        <dbReference type="EMBL" id="ASA55214.1"/>
    </source>
</evidence>
<dbReference type="EMBL" id="CP018835">
    <property type="protein sequence ID" value="ASA54742.1"/>
    <property type="molecule type" value="Genomic_DNA"/>
</dbReference>
<dbReference type="Pfam" id="PF00665">
    <property type="entry name" value="rve"/>
    <property type="match status" value="1"/>
</dbReference>
<protein>
    <submittedName>
        <fullName evidence="2">Transposase</fullName>
    </submittedName>
</protein>
<dbReference type="Proteomes" id="UP000196708">
    <property type="component" value="Chromosome 1"/>
</dbReference>
<dbReference type="SUPFAM" id="SSF53098">
    <property type="entry name" value="Ribonuclease H-like"/>
    <property type="match status" value="1"/>
</dbReference>
<proteinExistence type="predicted"/>
<reference evidence="2 8" key="1">
    <citation type="submission" date="2016-12" db="EMBL/GenBank/DDBJ databases">
        <authorList>
            <person name="Song W.-J."/>
            <person name="Kurnit D.M."/>
        </authorList>
    </citation>
    <scope>NUCLEOTIDE SEQUENCE [LARGE SCALE GENOMIC DNA]</scope>
    <source>
        <strain evidence="2 8">ATCC 43942</strain>
    </source>
</reference>
<dbReference type="KEGG" id="vga:BSQ33_02685"/>
<dbReference type="GO" id="GO:0003676">
    <property type="term" value="F:nucleic acid binding"/>
    <property type="evidence" value="ECO:0007669"/>
    <property type="project" value="InterPro"/>
</dbReference>
<dbReference type="InterPro" id="IPR036397">
    <property type="entry name" value="RNaseH_sf"/>
</dbReference>
<evidence type="ECO:0000313" key="8">
    <source>
        <dbReference type="Proteomes" id="UP000196708"/>
    </source>
</evidence>
<evidence type="ECO:0000313" key="6">
    <source>
        <dbReference type="EMBL" id="ASA55387.1"/>
    </source>
</evidence>
<dbReference type="GO" id="GO:0015074">
    <property type="term" value="P:DNA integration"/>
    <property type="evidence" value="ECO:0007669"/>
    <property type="project" value="InterPro"/>
</dbReference>
<name>A0A1Z2SC32_VIBGA</name>
<evidence type="ECO:0000313" key="2">
    <source>
        <dbReference type="EMBL" id="ASA54742.1"/>
    </source>
</evidence>
<gene>
    <name evidence="2" type="ORF">BSQ33_02685</name>
    <name evidence="3" type="ORF">BSQ33_03305</name>
    <name evidence="4" type="ORF">BSQ33_04435</name>
    <name evidence="5" type="ORF">BSQ33_05380</name>
    <name evidence="6" type="ORF">BSQ33_06415</name>
    <name evidence="7" type="ORF">BSQ33_20040</name>
</gene>
<organism evidence="2 8">
    <name type="scientific">Vibrio gazogenes</name>
    <dbReference type="NCBI Taxonomy" id="687"/>
    <lineage>
        <taxon>Bacteria</taxon>
        <taxon>Pseudomonadati</taxon>
        <taxon>Pseudomonadota</taxon>
        <taxon>Gammaproteobacteria</taxon>
        <taxon>Vibrionales</taxon>
        <taxon>Vibrionaceae</taxon>
        <taxon>Vibrio</taxon>
    </lineage>
</organism>
<feature type="domain" description="Integrase catalytic" evidence="1">
    <location>
        <begin position="116"/>
        <end position="277"/>
    </location>
</feature>
<dbReference type="PANTHER" id="PTHR46889">
    <property type="entry name" value="TRANSPOSASE INSF FOR INSERTION SEQUENCE IS3B-RELATED"/>
    <property type="match status" value="1"/>
</dbReference>
<dbReference type="KEGG" id="vga:BSQ33_05380"/>
<dbReference type="PANTHER" id="PTHR46889:SF5">
    <property type="entry name" value="INTEGRASE PROTEIN"/>
    <property type="match status" value="1"/>
</dbReference>
<dbReference type="InterPro" id="IPR012337">
    <property type="entry name" value="RNaseH-like_sf"/>
</dbReference>
<dbReference type="InterPro" id="IPR001584">
    <property type="entry name" value="Integrase_cat-core"/>
</dbReference>
<accession>A0A1Z2SC32</accession>
<dbReference type="KEGG" id="vga:BSQ33_06415"/>
<evidence type="ECO:0000259" key="1">
    <source>
        <dbReference type="PROSITE" id="PS50994"/>
    </source>
</evidence>
<dbReference type="Proteomes" id="UP000196708">
    <property type="component" value="Chromosome 2"/>
</dbReference>
<dbReference type="InterPro" id="IPR048020">
    <property type="entry name" value="Transpos_IS3"/>
</dbReference>
<dbReference type="EMBL" id="CP018835">
    <property type="protein sequence ID" value="ASA55039.1"/>
    <property type="molecule type" value="Genomic_DNA"/>
</dbReference>
<dbReference type="EMBL" id="CP018835">
    <property type="protein sequence ID" value="ASA55387.1"/>
    <property type="molecule type" value="Genomic_DNA"/>
</dbReference>
<dbReference type="KEGG" id="vga:BSQ33_20040"/>
<sequence>MEEKTLSKLTVTKACLFIGISRQAYYKRCEAEKERVSHETHVLIAVKKERLVQPRIGVRKLKYILSQKCLIIGRDHLFALLKANQLLVPTRQAYHRTTNSHHRFHCHPNIIKSGYAPERPEQLWVADITYLPTREGETYLSLVTDAYSRKIVGYHVDDNMKTQSVKQAFIHALKSRRTHQPLIHHSDRGLQYCSAEYQTLHQQNGVSCSMTDGYDCYQNALAERVNGILKNEYLLNKPANLEEARKMVAESVKIYNQYRPHTALKYKTPDEVHRAFY</sequence>
<dbReference type="PROSITE" id="PS50994">
    <property type="entry name" value="INTEGRASE"/>
    <property type="match status" value="1"/>
</dbReference>
<evidence type="ECO:0000313" key="7">
    <source>
        <dbReference type="EMBL" id="ASA57998.1"/>
    </source>
</evidence>
<dbReference type="EMBL" id="CP018835">
    <property type="protein sequence ID" value="ASA54848.1"/>
    <property type="molecule type" value="Genomic_DNA"/>
</dbReference>